<keyword evidence="5 6" id="KW-0472">Membrane</keyword>
<keyword evidence="2" id="KW-1003">Cell membrane</keyword>
<gene>
    <name evidence="8" type="ORF">ESZ50_08335</name>
</gene>
<dbReference type="InterPro" id="IPR007168">
    <property type="entry name" value="Phageshock_PspC_N"/>
</dbReference>
<keyword evidence="4 6" id="KW-1133">Transmembrane helix</keyword>
<dbReference type="GO" id="GO:0005886">
    <property type="term" value="C:plasma membrane"/>
    <property type="evidence" value="ECO:0007669"/>
    <property type="project" value="UniProtKB-SubCell"/>
</dbReference>
<evidence type="ECO:0000256" key="3">
    <source>
        <dbReference type="ARBA" id="ARBA00022692"/>
    </source>
</evidence>
<name>A0A6C2C3E4_9LACO</name>
<evidence type="ECO:0000259" key="7">
    <source>
        <dbReference type="Pfam" id="PF04024"/>
    </source>
</evidence>
<dbReference type="PANTHER" id="PTHR33885:SF3">
    <property type="entry name" value="PHAGE SHOCK PROTEIN C"/>
    <property type="match status" value="1"/>
</dbReference>
<sequence length="79" mass="8906">MAKKLYRSNNRVFSGVLGGVAEYFDWDPSLTRIIFVLAAVLTSGFPLLIAYIIAAIIIPERPYYQENQTQPKDVTPDND</sequence>
<dbReference type="Pfam" id="PF04024">
    <property type="entry name" value="PspC"/>
    <property type="match status" value="1"/>
</dbReference>
<dbReference type="OrthoDB" id="9815286at2"/>
<dbReference type="EMBL" id="SDGZ01000018">
    <property type="protein sequence ID" value="TYC48511.1"/>
    <property type="molecule type" value="Genomic_DNA"/>
</dbReference>
<evidence type="ECO:0000313" key="9">
    <source>
        <dbReference type="Proteomes" id="UP000371977"/>
    </source>
</evidence>
<organism evidence="8 9">
    <name type="scientific">Weissella muntiaci</name>
    <dbReference type="NCBI Taxonomy" id="2508881"/>
    <lineage>
        <taxon>Bacteria</taxon>
        <taxon>Bacillati</taxon>
        <taxon>Bacillota</taxon>
        <taxon>Bacilli</taxon>
        <taxon>Lactobacillales</taxon>
        <taxon>Lactobacillaceae</taxon>
        <taxon>Weissella</taxon>
    </lineage>
</organism>
<reference evidence="8 9" key="1">
    <citation type="submission" date="2019-01" db="EMBL/GenBank/DDBJ databases">
        <title>Weissella sp. nov., a novel lactic acid bacterium isolated from animal feces.</title>
        <authorList>
            <person name="Wang L.-T."/>
        </authorList>
    </citation>
    <scope>NUCLEOTIDE SEQUENCE [LARGE SCALE GENOMIC DNA]</scope>
    <source>
        <strain evidence="8 9">8H-2</strain>
    </source>
</reference>
<feature type="domain" description="Phage shock protein PspC N-terminal" evidence="7">
    <location>
        <begin position="3"/>
        <end position="60"/>
    </location>
</feature>
<dbReference type="Proteomes" id="UP000371977">
    <property type="component" value="Unassembled WGS sequence"/>
</dbReference>
<feature type="transmembrane region" description="Helical" evidence="6">
    <location>
        <begin position="33"/>
        <end position="58"/>
    </location>
</feature>
<dbReference type="PANTHER" id="PTHR33885">
    <property type="entry name" value="PHAGE SHOCK PROTEIN C"/>
    <property type="match status" value="1"/>
</dbReference>
<keyword evidence="9" id="KW-1185">Reference proteome</keyword>
<evidence type="ECO:0000256" key="5">
    <source>
        <dbReference type="ARBA" id="ARBA00023136"/>
    </source>
</evidence>
<keyword evidence="3 6" id="KW-0812">Transmembrane</keyword>
<dbReference type="AlphaFoldDB" id="A0A6C2C3E4"/>
<evidence type="ECO:0000313" key="8">
    <source>
        <dbReference type="EMBL" id="TYC48511.1"/>
    </source>
</evidence>
<comment type="subcellular location">
    <subcellularLocation>
        <location evidence="1">Cell membrane</location>
        <topology evidence="1">Single-pass membrane protein</topology>
    </subcellularLocation>
</comment>
<proteinExistence type="predicted"/>
<evidence type="ECO:0000256" key="2">
    <source>
        <dbReference type="ARBA" id="ARBA00022475"/>
    </source>
</evidence>
<protein>
    <submittedName>
        <fullName evidence="8">PspC domain-containing protein</fullName>
    </submittedName>
</protein>
<dbReference type="RefSeq" id="WP_148623112.1">
    <property type="nucleotide sequence ID" value="NZ_SDGZ01000018.1"/>
</dbReference>
<accession>A0A6C2C3E4</accession>
<dbReference type="InterPro" id="IPR052027">
    <property type="entry name" value="PspC"/>
</dbReference>
<evidence type="ECO:0000256" key="1">
    <source>
        <dbReference type="ARBA" id="ARBA00004162"/>
    </source>
</evidence>
<comment type="caution">
    <text evidence="8">The sequence shown here is derived from an EMBL/GenBank/DDBJ whole genome shotgun (WGS) entry which is preliminary data.</text>
</comment>
<evidence type="ECO:0000256" key="4">
    <source>
        <dbReference type="ARBA" id="ARBA00022989"/>
    </source>
</evidence>
<evidence type="ECO:0000256" key="6">
    <source>
        <dbReference type="SAM" id="Phobius"/>
    </source>
</evidence>